<dbReference type="Proteomes" id="UP000789860">
    <property type="component" value="Unassembled WGS sequence"/>
</dbReference>
<feature type="non-terminal residue" evidence="1">
    <location>
        <position position="1"/>
    </location>
</feature>
<sequence>EENNSEKDSIENLNNTQAESTEEIFEILSDTVESESNANVTQINIDESPAKESNELQTSLNEEEVTQVKRSKLTTQATHRASASENSKTEVEINSTTELAMHSEEVDMGSQEESGDRDDSFIE</sequence>
<feature type="non-terminal residue" evidence="1">
    <location>
        <position position="123"/>
    </location>
</feature>
<evidence type="ECO:0000313" key="1">
    <source>
        <dbReference type="EMBL" id="CAG8674882.1"/>
    </source>
</evidence>
<gene>
    <name evidence="1" type="ORF">SCALOS_LOCUS9511</name>
</gene>
<dbReference type="EMBL" id="CAJVPM010029902">
    <property type="protein sequence ID" value="CAG8674882.1"/>
    <property type="molecule type" value="Genomic_DNA"/>
</dbReference>
<evidence type="ECO:0000313" key="2">
    <source>
        <dbReference type="Proteomes" id="UP000789860"/>
    </source>
</evidence>
<reference evidence="1" key="1">
    <citation type="submission" date="2021-06" db="EMBL/GenBank/DDBJ databases">
        <authorList>
            <person name="Kallberg Y."/>
            <person name="Tangrot J."/>
            <person name="Rosling A."/>
        </authorList>
    </citation>
    <scope>NUCLEOTIDE SEQUENCE</scope>
    <source>
        <strain evidence="1">AU212A</strain>
    </source>
</reference>
<comment type="caution">
    <text evidence="1">The sequence shown here is derived from an EMBL/GenBank/DDBJ whole genome shotgun (WGS) entry which is preliminary data.</text>
</comment>
<protein>
    <submittedName>
        <fullName evidence="1">6769_t:CDS:1</fullName>
    </submittedName>
</protein>
<name>A0ACA9NSK1_9GLOM</name>
<organism evidence="1 2">
    <name type="scientific">Scutellospora calospora</name>
    <dbReference type="NCBI Taxonomy" id="85575"/>
    <lineage>
        <taxon>Eukaryota</taxon>
        <taxon>Fungi</taxon>
        <taxon>Fungi incertae sedis</taxon>
        <taxon>Mucoromycota</taxon>
        <taxon>Glomeromycotina</taxon>
        <taxon>Glomeromycetes</taxon>
        <taxon>Diversisporales</taxon>
        <taxon>Gigasporaceae</taxon>
        <taxon>Scutellospora</taxon>
    </lineage>
</organism>
<keyword evidence="2" id="KW-1185">Reference proteome</keyword>
<proteinExistence type="predicted"/>
<accession>A0ACA9NSK1</accession>